<feature type="compositionally biased region" description="Basic and acidic residues" evidence="1">
    <location>
        <begin position="88"/>
        <end position="100"/>
    </location>
</feature>
<reference evidence="4" key="3">
    <citation type="submission" date="2025-04" db="UniProtKB">
        <authorList>
            <consortium name="RefSeq"/>
        </authorList>
    </citation>
    <scope>IDENTIFICATION</scope>
    <source>
        <strain evidence="4">CBS 304.34</strain>
    </source>
</reference>
<dbReference type="OrthoDB" id="10655713at2759"/>
<keyword evidence="3" id="KW-1185">Reference proteome</keyword>
<organism evidence="2">
    <name type="scientific">Mytilinidion resinicola</name>
    <dbReference type="NCBI Taxonomy" id="574789"/>
    <lineage>
        <taxon>Eukaryota</taxon>
        <taxon>Fungi</taxon>
        <taxon>Dikarya</taxon>
        <taxon>Ascomycota</taxon>
        <taxon>Pezizomycotina</taxon>
        <taxon>Dothideomycetes</taxon>
        <taxon>Pleosporomycetidae</taxon>
        <taxon>Mytilinidiales</taxon>
        <taxon>Mytilinidiaceae</taxon>
        <taxon>Mytilinidion</taxon>
    </lineage>
</organism>
<evidence type="ECO:0000313" key="3">
    <source>
        <dbReference type="Proteomes" id="UP000504636"/>
    </source>
</evidence>
<proteinExistence type="predicted"/>
<dbReference type="GeneID" id="54468762"/>
<accession>A0A6A6YWA7</accession>
<evidence type="ECO:0000313" key="4">
    <source>
        <dbReference type="RefSeq" id="XP_033579637.1"/>
    </source>
</evidence>
<evidence type="ECO:0000313" key="2">
    <source>
        <dbReference type="EMBL" id="KAF2812673.1"/>
    </source>
</evidence>
<feature type="region of interest" description="Disordered" evidence="1">
    <location>
        <begin position="1"/>
        <end position="152"/>
    </location>
</feature>
<feature type="compositionally biased region" description="Low complexity" evidence="1">
    <location>
        <begin position="1"/>
        <end position="14"/>
    </location>
</feature>
<dbReference type="RefSeq" id="XP_033579637.1">
    <property type="nucleotide sequence ID" value="XM_033727869.1"/>
</dbReference>
<name>A0A6A6YWA7_9PEZI</name>
<dbReference type="EMBL" id="MU003697">
    <property type="protein sequence ID" value="KAF2812673.1"/>
    <property type="molecule type" value="Genomic_DNA"/>
</dbReference>
<dbReference type="AlphaFoldDB" id="A0A6A6YWA7"/>
<reference evidence="2 4" key="1">
    <citation type="journal article" date="2020" name="Stud. Mycol.">
        <title>101 Dothideomycetes genomes: a test case for predicting lifestyles and emergence of pathogens.</title>
        <authorList>
            <person name="Haridas S."/>
            <person name="Albert R."/>
            <person name="Binder M."/>
            <person name="Bloem J."/>
            <person name="Labutti K."/>
            <person name="Salamov A."/>
            <person name="Andreopoulos B."/>
            <person name="Baker S."/>
            <person name="Barry K."/>
            <person name="Bills G."/>
            <person name="Bluhm B."/>
            <person name="Cannon C."/>
            <person name="Castanera R."/>
            <person name="Culley D."/>
            <person name="Daum C."/>
            <person name="Ezra D."/>
            <person name="Gonzalez J."/>
            <person name="Henrissat B."/>
            <person name="Kuo A."/>
            <person name="Liang C."/>
            <person name="Lipzen A."/>
            <person name="Lutzoni F."/>
            <person name="Magnuson J."/>
            <person name="Mondo S."/>
            <person name="Nolan M."/>
            <person name="Ohm R."/>
            <person name="Pangilinan J."/>
            <person name="Park H.-J."/>
            <person name="Ramirez L."/>
            <person name="Alfaro M."/>
            <person name="Sun H."/>
            <person name="Tritt A."/>
            <person name="Yoshinaga Y."/>
            <person name="Zwiers L.-H."/>
            <person name="Turgeon B."/>
            <person name="Goodwin S."/>
            <person name="Spatafora J."/>
            <person name="Crous P."/>
            <person name="Grigoriev I."/>
        </authorList>
    </citation>
    <scope>NUCLEOTIDE SEQUENCE</scope>
    <source>
        <strain evidence="2 4">CBS 304.34</strain>
    </source>
</reference>
<reference evidence="4" key="2">
    <citation type="submission" date="2020-04" db="EMBL/GenBank/DDBJ databases">
        <authorList>
            <consortium name="NCBI Genome Project"/>
        </authorList>
    </citation>
    <scope>NUCLEOTIDE SEQUENCE</scope>
    <source>
        <strain evidence="4">CBS 304.34</strain>
    </source>
</reference>
<sequence>MPDSNPSANPSPSDTLKNDLSTKDPGTPKPERTLSERPAPAPSPRFETKATPKNGTNDAPIDVETPAPDTPSSALQSVADRAATPHPSKHDNSPPSAEEKRKHKTMRMGSPSASVSAKDDRVGGDPFVDTKDGEGQQIMESSAETGPASGTPIGEKIDLNALQVHMQSTIDKFLPKKSGQISDITAFQVATRIRVVCVDLHLTQEEAVTAAPELLRMPQPASPIQTSTPPAPVLP</sequence>
<gene>
    <name evidence="2 4" type="ORF">BDZ99DRAFT_569313</name>
</gene>
<feature type="compositionally biased region" description="Basic and acidic residues" evidence="1">
    <location>
        <begin position="117"/>
        <end position="134"/>
    </location>
</feature>
<dbReference type="Proteomes" id="UP000504636">
    <property type="component" value="Unplaced"/>
</dbReference>
<protein>
    <submittedName>
        <fullName evidence="2 4">Uncharacterized protein</fullName>
    </submittedName>
</protein>
<evidence type="ECO:0000256" key="1">
    <source>
        <dbReference type="SAM" id="MobiDB-lite"/>
    </source>
</evidence>